<proteinExistence type="predicted"/>
<organism evidence="2 3">
    <name type="scientific">Elysia crispata</name>
    <name type="common">lettuce slug</name>
    <dbReference type="NCBI Taxonomy" id="231223"/>
    <lineage>
        <taxon>Eukaryota</taxon>
        <taxon>Metazoa</taxon>
        <taxon>Spiralia</taxon>
        <taxon>Lophotrochozoa</taxon>
        <taxon>Mollusca</taxon>
        <taxon>Gastropoda</taxon>
        <taxon>Heterobranchia</taxon>
        <taxon>Euthyneura</taxon>
        <taxon>Panpulmonata</taxon>
        <taxon>Sacoglossa</taxon>
        <taxon>Placobranchoidea</taxon>
        <taxon>Plakobranchidae</taxon>
        <taxon>Elysia</taxon>
    </lineage>
</organism>
<protein>
    <submittedName>
        <fullName evidence="2">Uncharacterized protein</fullName>
    </submittedName>
</protein>
<gene>
    <name evidence="2" type="ORF">RRG08_021767</name>
</gene>
<evidence type="ECO:0000256" key="1">
    <source>
        <dbReference type="SAM" id="Phobius"/>
    </source>
</evidence>
<evidence type="ECO:0000313" key="2">
    <source>
        <dbReference type="EMBL" id="KAK3777656.1"/>
    </source>
</evidence>
<reference evidence="2" key="1">
    <citation type="journal article" date="2023" name="G3 (Bethesda)">
        <title>A reference genome for the long-term kleptoplast-retaining sea slug Elysia crispata morphotype clarki.</title>
        <authorList>
            <person name="Eastman K.E."/>
            <person name="Pendleton A.L."/>
            <person name="Shaikh M.A."/>
            <person name="Suttiyut T."/>
            <person name="Ogas R."/>
            <person name="Tomko P."/>
            <person name="Gavelis G."/>
            <person name="Widhalm J.R."/>
            <person name="Wisecaver J.H."/>
        </authorList>
    </citation>
    <scope>NUCLEOTIDE SEQUENCE</scope>
    <source>
        <strain evidence="2">ECLA1</strain>
    </source>
</reference>
<keyword evidence="3" id="KW-1185">Reference proteome</keyword>
<accession>A0AAE0ZZ96</accession>
<evidence type="ECO:0000313" key="3">
    <source>
        <dbReference type="Proteomes" id="UP001283361"/>
    </source>
</evidence>
<dbReference type="Proteomes" id="UP001283361">
    <property type="component" value="Unassembled WGS sequence"/>
</dbReference>
<keyword evidence="1" id="KW-0472">Membrane</keyword>
<name>A0AAE0ZZ96_9GAST</name>
<keyword evidence="1" id="KW-0812">Transmembrane</keyword>
<sequence>MESSIVDKRMTQGRSAALTPCLHRAEAMAFRKELNIFNILLFVIGILVLGFLEVIVADQAQESDTAEKLNYLMSKVDTLDSKLDVVDNKLNVLLGVQQETPDDHTKDLGGDQGEETFLDSVLKPAQLIRAERLPLTDGGNRFIISLRSTSNGTIFFQITGDGDQRGPDEVYEEAGGVLSVSFKADRSIHDDVIFFQIVDSQNDYSLVLYLKNIESNNSMSQSLENADIPVLHVNPEREAVYGPDHNVTVTASLVPPDPSAEYLPSVHILLNGVNLLTQEFKQYFEWDQLFEKHELSNSPDKVETSITLDTASQPVGGYLMVSVDCGIAEATIVRTVQVLRTMVVRPSDQTGPFPPGYLTIMDQKYFGESKNGNELRTCRVGKECQVGCFAVGETVSHITVNEVLPDGSMGRVPSKKNPHQMLDTMQSVQWEVQAEPDAGDSDGIITFRCLAIDTRTQRVAEKLIDVQILTPGSIDSERSYAEVESDPEDTNQRRVTLNCAVSGRPLPEVIFYGGTDDILGIGNLSVASDTVYHTGQNEGIAQKVYTISTDELEAIRTGQSVGFSCDIFLDYNEGSESYQFDLSDTDL</sequence>
<comment type="caution">
    <text evidence="2">The sequence shown here is derived from an EMBL/GenBank/DDBJ whole genome shotgun (WGS) entry which is preliminary data.</text>
</comment>
<dbReference type="EMBL" id="JAWDGP010003066">
    <property type="protein sequence ID" value="KAK3777656.1"/>
    <property type="molecule type" value="Genomic_DNA"/>
</dbReference>
<dbReference type="AlphaFoldDB" id="A0AAE0ZZ96"/>
<feature type="transmembrane region" description="Helical" evidence="1">
    <location>
        <begin position="34"/>
        <end position="56"/>
    </location>
</feature>
<keyword evidence="1" id="KW-1133">Transmembrane helix</keyword>